<gene>
    <name evidence="1" type="ORF">DFQ50_102186</name>
</gene>
<organism evidence="1 2">
    <name type="scientific">Pseudocitrobacter faecalis</name>
    <dbReference type="NCBI Taxonomy" id="1398493"/>
    <lineage>
        <taxon>Bacteria</taxon>
        <taxon>Pseudomonadati</taxon>
        <taxon>Pseudomonadota</taxon>
        <taxon>Gammaproteobacteria</taxon>
        <taxon>Enterobacterales</taxon>
        <taxon>Enterobacteriaceae</taxon>
        <taxon>Pseudocitrobacter</taxon>
    </lineage>
</organism>
<comment type="caution">
    <text evidence="1">The sequence shown here is derived from an EMBL/GenBank/DDBJ whole genome shotgun (WGS) entry which is preliminary data.</text>
</comment>
<evidence type="ECO:0000313" key="2">
    <source>
        <dbReference type="Proteomes" id="UP000253201"/>
    </source>
</evidence>
<dbReference type="EMBL" id="QNRL01000002">
    <property type="protein sequence ID" value="RBP13453.1"/>
    <property type="molecule type" value="Genomic_DNA"/>
</dbReference>
<keyword evidence="2" id="KW-1185">Reference proteome</keyword>
<proteinExistence type="predicted"/>
<accession>A0ABX9G4M3</accession>
<dbReference type="Proteomes" id="UP000253201">
    <property type="component" value="Unassembled WGS sequence"/>
</dbReference>
<evidence type="ECO:0000313" key="1">
    <source>
        <dbReference type="EMBL" id="RBP13453.1"/>
    </source>
</evidence>
<sequence length="73" mass="8781">MNFGEFHFNNVRTDTDNVLIADVSKPNGKTYCNTVIHSDFYKDMKYYHTTRKLHTELFERMNFPTFKLLIENQ</sequence>
<reference evidence="1 2" key="1">
    <citation type="submission" date="2018-06" db="EMBL/GenBank/DDBJ databases">
        <title>Genomic Encyclopedia of Type Strains, Phase IV (KMG-IV): sequencing the most valuable type-strain genomes for metagenomic binning, comparative biology and taxonomic classification.</title>
        <authorList>
            <person name="Goeker M."/>
        </authorList>
    </citation>
    <scope>NUCLEOTIDE SEQUENCE [LARGE SCALE GENOMIC DNA]</scope>
    <source>
        <strain evidence="1 2">DSM 27453</strain>
    </source>
</reference>
<protein>
    <submittedName>
        <fullName evidence="1">Uncharacterized protein</fullName>
    </submittedName>
</protein>
<name>A0ABX9G4M3_9ENTR</name>